<reference evidence="3 4" key="1">
    <citation type="submission" date="2017-03" db="EMBL/GenBank/DDBJ databases">
        <title>Genome Survey of Euroglyphus maynei.</title>
        <authorList>
            <person name="Arlian L.G."/>
            <person name="Morgan M.S."/>
            <person name="Rider S.D."/>
        </authorList>
    </citation>
    <scope>NUCLEOTIDE SEQUENCE [LARGE SCALE GENOMIC DNA]</scope>
    <source>
        <strain evidence="3">Arlian Lab</strain>
        <tissue evidence="3">Whole body</tissue>
    </source>
</reference>
<dbReference type="SUPFAM" id="SSF69593">
    <property type="entry name" value="Glycerol-3-phosphate (1)-acyltransferase"/>
    <property type="match status" value="1"/>
</dbReference>
<accession>A0A1Y3BQ63</accession>
<dbReference type="PANTHER" id="PTHR10983:SF24">
    <property type="entry name" value="1-ACYLGLYCEROL-3-PHOSPHATE O-ACYLTRANSFERASE 3, ISOFORM E-RELATED"/>
    <property type="match status" value="1"/>
</dbReference>
<keyword evidence="1" id="KW-0472">Membrane</keyword>
<dbReference type="SMART" id="SM00563">
    <property type="entry name" value="PlsC"/>
    <property type="match status" value="1"/>
</dbReference>
<dbReference type="GO" id="GO:0012505">
    <property type="term" value="C:endomembrane system"/>
    <property type="evidence" value="ECO:0007669"/>
    <property type="project" value="TreeGrafter"/>
</dbReference>
<evidence type="ECO:0000256" key="1">
    <source>
        <dbReference type="SAM" id="Phobius"/>
    </source>
</evidence>
<evidence type="ECO:0000313" key="3">
    <source>
        <dbReference type="EMBL" id="OTF83121.1"/>
    </source>
</evidence>
<keyword evidence="1" id="KW-1133">Transmembrane helix</keyword>
<dbReference type="PANTHER" id="PTHR10983">
    <property type="entry name" value="1-ACYLGLYCEROL-3-PHOSPHATE ACYLTRANSFERASE-RELATED"/>
    <property type="match status" value="1"/>
</dbReference>
<dbReference type="Pfam" id="PF01553">
    <property type="entry name" value="Acyltransferase"/>
    <property type="match status" value="1"/>
</dbReference>
<dbReference type="InterPro" id="IPR002123">
    <property type="entry name" value="Plipid/glycerol_acylTrfase"/>
</dbReference>
<dbReference type="Proteomes" id="UP000194236">
    <property type="component" value="Unassembled WGS sequence"/>
</dbReference>
<dbReference type="OrthoDB" id="189226at2759"/>
<protein>
    <recommendedName>
        <fullName evidence="2">Phospholipid/glycerol acyltransferase domain-containing protein</fullName>
    </recommendedName>
</protein>
<name>A0A1Y3BQ63_EURMA</name>
<keyword evidence="4" id="KW-1185">Reference proteome</keyword>
<gene>
    <name evidence="3" type="ORF">BLA29_006248</name>
</gene>
<keyword evidence="1" id="KW-0812">Transmembrane</keyword>
<comment type="caution">
    <text evidence="3">The sequence shown here is derived from an EMBL/GenBank/DDBJ whole genome shotgun (WGS) entry which is preliminary data.</text>
</comment>
<feature type="domain" description="Phospholipid/glycerol acyltransferase" evidence="2">
    <location>
        <begin position="85"/>
        <end position="207"/>
    </location>
</feature>
<dbReference type="CDD" id="cd07990">
    <property type="entry name" value="LPLAT_LCLAT1-like"/>
    <property type="match status" value="1"/>
</dbReference>
<feature type="transmembrane region" description="Helical" evidence="1">
    <location>
        <begin position="6"/>
        <end position="32"/>
    </location>
</feature>
<organism evidence="3 4">
    <name type="scientific">Euroglyphus maynei</name>
    <name type="common">Mayne's house dust mite</name>
    <dbReference type="NCBI Taxonomy" id="6958"/>
    <lineage>
        <taxon>Eukaryota</taxon>
        <taxon>Metazoa</taxon>
        <taxon>Ecdysozoa</taxon>
        <taxon>Arthropoda</taxon>
        <taxon>Chelicerata</taxon>
        <taxon>Arachnida</taxon>
        <taxon>Acari</taxon>
        <taxon>Acariformes</taxon>
        <taxon>Sarcoptiformes</taxon>
        <taxon>Astigmata</taxon>
        <taxon>Psoroptidia</taxon>
        <taxon>Analgoidea</taxon>
        <taxon>Pyroglyphidae</taxon>
        <taxon>Pyroglyphinae</taxon>
        <taxon>Euroglyphus</taxon>
    </lineage>
</organism>
<dbReference type="GO" id="GO:0003841">
    <property type="term" value="F:1-acylglycerol-3-phosphate O-acyltransferase activity"/>
    <property type="evidence" value="ECO:0007669"/>
    <property type="project" value="TreeGrafter"/>
</dbReference>
<dbReference type="AlphaFoldDB" id="A0A1Y3BQ63"/>
<evidence type="ECO:0000313" key="4">
    <source>
        <dbReference type="Proteomes" id="UP000194236"/>
    </source>
</evidence>
<sequence>MLKIILFYTYLTLLFTTCLVISIIQGLIYMILSKINRQLQLRITYITQELIFSQFVVCLDWFCEAPLRLFFPDQKTYDNYGQKPSLVIFNHRYQIDFLFFITFVRIFGPIGAIKSFVKYELIHVPIFGWAFYCGENIFLKRNWQKDEKTIIKSLKNLDKSIAPVSVFFSPEGTRFTQRKYEAGIDYAKENNLPIFKHHLLPRTKDSNDEFNIYNLELIQRQDSADLNWKNFLLCKQFSADFYVEKIKTEQLPEPDADDGKYSEFLYEIFTKK</sequence>
<proteinExistence type="predicted"/>
<feature type="non-terminal residue" evidence="3">
    <location>
        <position position="272"/>
    </location>
</feature>
<dbReference type="EMBL" id="MUJZ01005040">
    <property type="protein sequence ID" value="OTF83121.1"/>
    <property type="molecule type" value="Genomic_DNA"/>
</dbReference>
<evidence type="ECO:0000259" key="2">
    <source>
        <dbReference type="SMART" id="SM00563"/>
    </source>
</evidence>